<dbReference type="InterPro" id="IPR001623">
    <property type="entry name" value="DnaJ_domain"/>
</dbReference>
<evidence type="ECO:0000256" key="2">
    <source>
        <dbReference type="SAM" id="MobiDB-lite"/>
    </source>
</evidence>
<dbReference type="Pfam" id="PF00226">
    <property type="entry name" value="DnaJ"/>
    <property type="match status" value="1"/>
</dbReference>
<dbReference type="PRINTS" id="PR00625">
    <property type="entry name" value="JDOMAIN"/>
</dbReference>
<feature type="domain" description="J" evidence="3">
    <location>
        <begin position="144"/>
        <end position="215"/>
    </location>
</feature>
<dbReference type="Gene3D" id="1.10.287.110">
    <property type="entry name" value="DnaJ domain"/>
    <property type="match status" value="1"/>
</dbReference>
<dbReference type="SUPFAM" id="SSF48452">
    <property type="entry name" value="TPR-like"/>
    <property type="match status" value="1"/>
</dbReference>
<feature type="region of interest" description="Disordered" evidence="2">
    <location>
        <begin position="253"/>
        <end position="366"/>
    </location>
</feature>
<dbReference type="Proteomes" id="UP000002139">
    <property type="component" value="Chromosome"/>
</dbReference>
<dbReference type="EMBL" id="AM746676">
    <property type="protein sequence ID" value="CAN92578.1"/>
    <property type="molecule type" value="Genomic_DNA"/>
</dbReference>
<feature type="compositionally biased region" description="Low complexity" evidence="2">
    <location>
        <begin position="337"/>
        <end position="366"/>
    </location>
</feature>
<evidence type="ECO:0000259" key="3">
    <source>
        <dbReference type="PROSITE" id="PS50076"/>
    </source>
</evidence>
<protein>
    <submittedName>
        <fullName evidence="4">DnaJ class molecular chaperone</fullName>
    </submittedName>
</protein>
<reference evidence="4 5" key="1">
    <citation type="journal article" date="2007" name="Nat. Biotechnol.">
        <title>Complete genome sequence of the myxobacterium Sorangium cellulosum.</title>
        <authorList>
            <person name="Schneiker S."/>
            <person name="Perlova O."/>
            <person name="Kaiser O."/>
            <person name="Gerth K."/>
            <person name="Alici A."/>
            <person name="Altmeyer M.O."/>
            <person name="Bartels D."/>
            <person name="Bekel T."/>
            <person name="Beyer S."/>
            <person name="Bode E."/>
            <person name="Bode H.B."/>
            <person name="Bolten C.J."/>
            <person name="Choudhuri J.V."/>
            <person name="Doss S."/>
            <person name="Elnakady Y.A."/>
            <person name="Frank B."/>
            <person name="Gaigalat L."/>
            <person name="Goesmann A."/>
            <person name="Groeger C."/>
            <person name="Gross F."/>
            <person name="Jelsbak L."/>
            <person name="Jelsbak L."/>
            <person name="Kalinowski J."/>
            <person name="Kegler C."/>
            <person name="Knauber T."/>
            <person name="Konietzny S."/>
            <person name="Kopp M."/>
            <person name="Krause L."/>
            <person name="Krug D."/>
            <person name="Linke B."/>
            <person name="Mahmud T."/>
            <person name="Martinez-Arias R."/>
            <person name="McHardy A.C."/>
            <person name="Merai M."/>
            <person name="Meyer F."/>
            <person name="Mormann S."/>
            <person name="Munoz-Dorado J."/>
            <person name="Perez J."/>
            <person name="Pradella S."/>
            <person name="Rachid S."/>
            <person name="Raddatz G."/>
            <person name="Rosenau F."/>
            <person name="Rueckert C."/>
            <person name="Sasse F."/>
            <person name="Scharfe M."/>
            <person name="Schuster S.C."/>
            <person name="Suen G."/>
            <person name="Treuner-Lange A."/>
            <person name="Velicer G.J."/>
            <person name="Vorholter F.-J."/>
            <person name="Weissman K.J."/>
            <person name="Welch R.D."/>
            <person name="Wenzel S.C."/>
            <person name="Whitworth D.E."/>
            <person name="Wilhelm S."/>
            <person name="Wittmann C."/>
            <person name="Bloecker H."/>
            <person name="Puehler A."/>
            <person name="Mueller R."/>
        </authorList>
    </citation>
    <scope>NUCLEOTIDE SEQUENCE [LARGE SCALE GENOMIC DNA]</scope>
    <source>
        <strain evidence="5">So ce56</strain>
    </source>
</reference>
<dbReference type="RefSeq" id="WP_012235051.1">
    <property type="nucleotide sequence ID" value="NC_010162.1"/>
</dbReference>
<dbReference type="CDD" id="cd06257">
    <property type="entry name" value="DnaJ"/>
    <property type="match status" value="1"/>
</dbReference>
<dbReference type="eggNOG" id="COG0484">
    <property type="taxonomic scope" value="Bacteria"/>
</dbReference>
<dbReference type="AlphaFoldDB" id="A9G249"/>
<sequence>MTFRVPRPKPGYDLKSLPLKPAEAFLLSRIDGVLTDRDLSLITGMSHGDTVEVLRRLRDLGAILLDGEPSGQPPPRDAARRAAAVDPEKTMPSGSEAAPLGRDALQHMESLPLYDPAELDEPVELAPDRKRRILDLYYRLEDLSYYALLGVADQADKKQIKSAYYQLAPEFHPDTYFRKQLGSYKPKIEAIFTRITLAHDTLTSKQRRTEYDAYLEQTHKNRTMAALIEQTPRDIATITTAVDATVRAAFADPRDMGASPGRYSSERAPAEQGASAVSSGVAAPVQPSPAQPPAGGRSPDNGGAPARSAAPASPVAPAPTAKDRRETFARKLTGGLRRAPPGAPSASTAAASGAATPPAAVTAAPRAATPPAAVTAAPRAATPPAAVTAASGTAVAPAAAAGAAAAPPKTASGVRSPESIRAVEALKARYENARNEALRSQIARYSDVARAALERSEFASAANAYRIAASLAPEDAELQSASAEVERLAAVALADGYLKQAEYEAQNGRWVEAALSYVKVCNGRPDDAGAHERVAHATLQAGESSRRAVEFARRAVELVPTSVEYRITLALSYAAAGLAKSAAGELERAAELAGNDGRLRGLIAQAREQAKQQGKQV</sequence>
<dbReference type="HOGENOM" id="CLU_470017_0_0_7"/>
<feature type="compositionally biased region" description="Low complexity" evidence="2">
    <location>
        <begin position="272"/>
        <end position="285"/>
    </location>
</feature>
<dbReference type="STRING" id="448385.sce2419"/>
<dbReference type="PANTHER" id="PTHR44145:SF3">
    <property type="entry name" value="DNAJ HOMOLOG SUBFAMILY A MEMBER 3, MITOCHONDRIAL"/>
    <property type="match status" value="1"/>
</dbReference>
<feature type="compositionally biased region" description="Low complexity" evidence="2">
    <location>
        <begin position="304"/>
        <end position="320"/>
    </location>
</feature>
<dbReference type="PROSITE" id="PS50076">
    <property type="entry name" value="DNAJ_2"/>
    <property type="match status" value="1"/>
</dbReference>
<dbReference type="InterPro" id="IPR036869">
    <property type="entry name" value="J_dom_sf"/>
</dbReference>
<evidence type="ECO:0000313" key="5">
    <source>
        <dbReference type="Proteomes" id="UP000002139"/>
    </source>
</evidence>
<organism evidence="4 5">
    <name type="scientific">Sorangium cellulosum (strain So ce56)</name>
    <name type="common">Polyangium cellulosum (strain So ce56)</name>
    <dbReference type="NCBI Taxonomy" id="448385"/>
    <lineage>
        <taxon>Bacteria</taxon>
        <taxon>Pseudomonadati</taxon>
        <taxon>Myxococcota</taxon>
        <taxon>Polyangia</taxon>
        <taxon>Polyangiales</taxon>
        <taxon>Polyangiaceae</taxon>
        <taxon>Sorangium</taxon>
    </lineage>
</organism>
<feature type="region of interest" description="Disordered" evidence="2">
    <location>
        <begin position="66"/>
        <end position="99"/>
    </location>
</feature>
<proteinExistence type="predicted"/>
<evidence type="ECO:0000313" key="4">
    <source>
        <dbReference type="EMBL" id="CAN92578.1"/>
    </source>
</evidence>
<dbReference type="PANTHER" id="PTHR44145">
    <property type="entry name" value="DNAJ HOMOLOG SUBFAMILY A MEMBER 3, MITOCHONDRIAL"/>
    <property type="match status" value="1"/>
</dbReference>
<dbReference type="BioCyc" id="SCEL448385:SCE_RS12395-MONOMER"/>
<accession>A9G249</accession>
<dbReference type="SMART" id="SM00271">
    <property type="entry name" value="DnaJ"/>
    <property type="match status" value="1"/>
</dbReference>
<dbReference type="InterPro" id="IPR011990">
    <property type="entry name" value="TPR-like_helical_dom_sf"/>
</dbReference>
<dbReference type="SUPFAM" id="SSF46565">
    <property type="entry name" value="Chaperone J-domain"/>
    <property type="match status" value="1"/>
</dbReference>
<keyword evidence="1" id="KW-0143">Chaperone</keyword>
<dbReference type="InterPro" id="IPR051938">
    <property type="entry name" value="Apopto_cytoskel_mod"/>
</dbReference>
<dbReference type="KEGG" id="scl:sce2419"/>
<name>A9G249_SORC5</name>
<gene>
    <name evidence="4" type="ordered locus">sce2419</name>
</gene>
<dbReference type="OrthoDB" id="5513657at2"/>
<evidence type="ECO:0000256" key="1">
    <source>
        <dbReference type="ARBA" id="ARBA00023186"/>
    </source>
</evidence>
<keyword evidence="5" id="KW-1185">Reference proteome</keyword>
<dbReference type="Gene3D" id="1.25.40.10">
    <property type="entry name" value="Tetratricopeptide repeat domain"/>
    <property type="match status" value="1"/>
</dbReference>